<dbReference type="GO" id="GO:0051999">
    <property type="term" value="P:mannosyl-inositol phosphorylceramide biosynthetic process"/>
    <property type="evidence" value="ECO:0007669"/>
    <property type="project" value="TreeGrafter"/>
</dbReference>
<protein>
    <submittedName>
        <fullName evidence="3">Uncharacterized protein</fullName>
    </submittedName>
</protein>
<dbReference type="PANTHER" id="PTHR32385:SF15">
    <property type="entry name" value="INOSITOL PHOSPHOCERAMIDE MANNOSYLTRANSFERASE 1"/>
    <property type="match status" value="1"/>
</dbReference>
<sequence>MPIPIPRQCHCKVGAVRTALLVLLVVVIGLLQLRSQTEPEGTGQALAKPRTETMSPASFGPKELPRSSKSPSRQAPLRDGQPCGELPARFPDSIPPLVHLTSKDGRIATKLLPTVRSWRRLLDIDISNRSASGQLIFNNRWHFMHWDDRQISELIAKHHPRLSRSYGKLASGLERSDIGRLAVLHHVGGLYVDLDVELLRDPTPLLRPAQLRGPSRLAENFSCESAVWSQEPPAHPIFVYNRSSIISNAVMMSRANQTFLTFVLNNWPDWFERVWAEKSRRKDTQAVQVTGPAMLQEFYNNYTALKPREPALDWCANMLADPDVFQPISDHYYGPKRMKHVCVKDAARMNELQRLLCQRMAREKFKEKQVPKSAYTVHKFMHLSYENRLRRLQTSAISSVLPILTCEI</sequence>
<dbReference type="GO" id="GO:0000030">
    <property type="term" value="F:mannosyltransferase activity"/>
    <property type="evidence" value="ECO:0007669"/>
    <property type="project" value="TreeGrafter"/>
</dbReference>
<gene>
    <name evidence="3" type="ORF">BOX15_Mlig032986g4</name>
</gene>
<dbReference type="EMBL" id="NIVC01004847">
    <property type="protein sequence ID" value="PAA46460.1"/>
    <property type="molecule type" value="Genomic_DNA"/>
</dbReference>
<evidence type="ECO:0000313" key="4">
    <source>
        <dbReference type="Proteomes" id="UP000215902"/>
    </source>
</evidence>
<name>A0A267DAZ4_9PLAT</name>
<keyword evidence="1" id="KW-0808">Transferase</keyword>
<dbReference type="GO" id="GO:0016020">
    <property type="term" value="C:membrane"/>
    <property type="evidence" value="ECO:0007669"/>
    <property type="project" value="GOC"/>
</dbReference>
<dbReference type="AlphaFoldDB" id="A0A267DAZ4"/>
<dbReference type="SUPFAM" id="SSF53448">
    <property type="entry name" value="Nucleotide-diphospho-sugar transferases"/>
    <property type="match status" value="1"/>
</dbReference>
<proteinExistence type="predicted"/>
<evidence type="ECO:0000256" key="2">
    <source>
        <dbReference type="SAM" id="MobiDB-lite"/>
    </source>
</evidence>
<dbReference type="Proteomes" id="UP000215902">
    <property type="component" value="Unassembled WGS sequence"/>
</dbReference>
<feature type="region of interest" description="Disordered" evidence="2">
    <location>
        <begin position="38"/>
        <end position="90"/>
    </location>
</feature>
<dbReference type="OrthoDB" id="6061538at2759"/>
<dbReference type="Pfam" id="PF04488">
    <property type="entry name" value="Gly_transf_sug"/>
    <property type="match status" value="1"/>
</dbReference>
<dbReference type="InterPro" id="IPR029044">
    <property type="entry name" value="Nucleotide-diphossugar_trans"/>
</dbReference>
<dbReference type="InterPro" id="IPR051706">
    <property type="entry name" value="Glycosyltransferase_domain"/>
</dbReference>
<organism evidence="3 4">
    <name type="scientific">Macrostomum lignano</name>
    <dbReference type="NCBI Taxonomy" id="282301"/>
    <lineage>
        <taxon>Eukaryota</taxon>
        <taxon>Metazoa</taxon>
        <taxon>Spiralia</taxon>
        <taxon>Lophotrochozoa</taxon>
        <taxon>Platyhelminthes</taxon>
        <taxon>Rhabditophora</taxon>
        <taxon>Macrostomorpha</taxon>
        <taxon>Macrostomida</taxon>
        <taxon>Macrostomidae</taxon>
        <taxon>Macrostomum</taxon>
    </lineage>
</organism>
<comment type="caution">
    <text evidence="3">The sequence shown here is derived from an EMBL/GenBank/DDBJ whole genome shotgun (WGS) entry which is preliminary data.</text>
</comment>
<accession>A0A267DAZ4</accession>
<evidence type="ECO:0000313" key="3">
    <source>
        <dbReference type="EMBL" id="PAA46460.1"/>
    </source>
</evidence>
<reference evidence="3 4" key="1">
    <citation type="submission" date="2017-06" db="EMBL/GenBank/DDBJ databases">
        <title>A platform for efficient transgenesis in Macrostomum lignano, a flatworm model organism for stem cell research.</title>
        <authorList>
            <person name="Berezikov E."/>
        </authorList>
    </citation>
    <scope>NUCLEOTIDE SEQUENCE [LARGE SCALE GENOMIC DNA]</scope>
    <source>
        <strain evidence="3">DV1</strain>
        <tissue evidence="3">Whole organism</tissue>
    </source>
</reference>
<dbReference type="PANTHER" id="PTHR32385">
    <property type="entry name" value="MANNOSYL PHOSPHORYLINOSITOL CERAMIDE SYNTHASE"/>
    <property type="match status" value="1"/>
</dbReference>
<dbReference type="InterPro" id="IPR007577">
    <property type="entry name" value="GlycoTrfase_DXD_sugar-bd_CS"/>
</dbReference>
<keyword evidence="4" id="KW-1185">Reference proteome</keyword>
<dbReference type="Gene3D" id="3.90.550.20">
    <property type="match status" value="1"/>
</dbReference>
<evidence type="ECO:0000256" key="1">
    <source>
        <dbReference type="ARBA" id="ARBA00022679"/>
    </source>
</evidence>